<protein>
    <submittedName>
        <fullName evidence="6">23S rRNA (Uracil-5-)-methyltransferase RumA</fullName>
    </submittedName>
</protein>
<evidence type="ECO:0000256" key="3">
    <source>
        <dbReference type="ARBA" id="ARBA00022691"/>
    </source>
</evidence>
<gene>
    <name evidence="6" type="ORF">COW11_03285</name>
</gene>
<dbReference type="PANTHER" id="PTHR11061:SF30">
    <property type="entry name" value="TRNA (URACIL(54)-C(5))-METHYLTRANSFERASE"/>
    <property type="match status" value="1"/>
</dbReference>
<dbReference type="EMBL" id="PFGP01000075">
    <property type="protein sequence ID" value="PIW66452.1"/>
    <property type="molecule type" value="Genomic_DNA"/>
</dbReference>
<keyword evidence="2 4" id="KW-0808">Transferase</keyword>
<comment type="caution">
    <text evidence="4">Lacks conserved residue(s) required for the propagation of feature annotation.</text>
</comment>
<feature type="binding site" evidence="4">
    <location>
        <position position="23"/>
    </location>
    <ligand>
        <name>S-adenosyl-L-methionine</name>
        <dbReference type="ChEBI" id="CHEBI:59789"/>
    </ligand>
</feature>
<dbReference type="Gene3D" id="3.40.50.150">
    <property type="entry name" value="Vaccinia Virus protein VP39"/>
    <property type="match status" value="1"/>
</dbReference>
<feature type="binding site" evidence="4">
    <location>
        <position position="69"/>
    </location>
    <ligand>
        <name>S-adenosyl-L-methionine</name>
        <dbReference type="ChEBI" id="CHEBI:59789"/>
    </ligand>
</feature>
<evidence type="ECO:0000256" key="5">
    <source>
        <dbReference type="PROSITE-ProRule" id="PRU10015"/>
    </source>
</evidence>
<evidence type="ECO:0000256" key="4">
    <source>
        <dbReference type="PROSITE-ProRule" id="PRU01024"/>
    </source>
</evidence>
<evidence type="ECO:0000313" key="7">
    <source>
        <dbReference type="Proteomes" id="UP000231267"/>
    </source>
</evidence>
<accession>A0A2J0LF42</accession>
<evidence type="ECO:0000256" key="1">
    <source>
        <dbReference type="ARBA" id="ARBA00022603"/>
    </source>
</evidence>
<dbReference type="AlphaFoldDB" id="A0A2J0LF42"/>
<dbReference type="GO" id="GO:0008173">
    <property type="term" value="F:RNA methyltransferase activity"/>
    <property type="evidence" value="ECO:0007669"/>
    <property type="project" value="InterPro"/>
</dbReference>
<dbReference type="InterPro" id="IPR010280">
    <property type="entry name" value="U5_MeTrfase_fam"/>
</dbReference>
<dbReference type="Pfam" id="PF05958">
    <property type="entry name" value="tRNA_U5-meth_tr"/>
    <property type="match status" value="1"/>
</dbReference>
<dbReference type="SUPFAM" id="SSF53335">
    <property type="entry name" value="S-adenosyl-L-methionine-dependent methyltransferases"/>
    <property type="match status" value="1"/>
</dbReference>
<evidence type="ECO:0000313" key="6">
    <source>
        <dbReference type="EMBL" id="PIW66452.1"/>
    </source>
</evidence>
<comment type="similarity">
    <text evidence="4">Belongs to the class I-like SAM-binding methyltransferase superfamily. RNA M5U methyltransferase family.</text>
</comment>
<organism evidence="6 7">
    <name type="scientific">Candidatus Taenaricola geysiri</name>
    <dbReference type="NCBI Taxonomy" id="1974752"/>
    <lineage>
        <taxon>Bacteria</taxon>
        <taxon>Pseudomonadati</taxon>
        <taxon>Candidatus Omnitrophota</taxon>
        <taxon>Candidatus Taenaricola</taxon>
    </lineage>
</organism>
<dbReference type="InterPro" id="IPR030390">
    <property type="entry name" value="MeTrfase_TrmA_AS"/>
</dbReference>
<dbReference type="GO" id="GO:0006396">
    <property type="term" value="P:RNA processing"/>
    <property type="evidence" value="ECO:0007669"/>
    <property type="project" value="InterPro"/>
</dbReference>
<feature type="active site" description="Nucleophile" evidence="4">
    <location>
        <position position="96"/>
    </location>
</feature>
<dbReference type="Proteomes" id="UP000231267">
    <property type="component" value="Unassembled WGS sequence"/>
</dbReference>
<dbReference type="InterPro" id="IPR029063">
    <property type="entry name" value="SAM-dependent_MTases_sf"/>
</dbReference>
<keyword evidence="3 4" id="KW-0949">S-adenosyl-L-methionine</keyword>
<sequence>LYCGIGTFGIILSGLAENVLGVESSADNIGYLKKNIDGNNIKNYRLYEGDCEYLAEKIFSQNIDVFILDPPRKGLGDKICRMLIERPASVIIYLSCDPATLTRDLKKLLTRYKLEKAQCYDFFPHTPHIETMCALKAVS</sequence>
<dbReference type="PANTHER" id="PTHR11061">
    <property type="entry name" value="RNA M5U METHYLTRANSFERASE"/>
    <property type="match status" value="1"/>
</dbReference>
<dbReference type="PROSITE" id="PS01230">
    <property type="entry name" value="TRMA_1"/>
    <property type="match status" value="1"/>
</dbReference>
<feature type="non-terminal residue" evidence="6">
    <location>
        <position position="1"/>
    </location>
</feature>
<name>A0A2J0LF42_9BACT</name>
<feature type="binding site" evidence="4">
    <location>
        <position position="2"/>
    </location>
    <ligand>
        <name>S-adenosyl-L-methionine</name>
        <dbReference type="ChEBI" id="CHEBI:59789"/>
    </ligand>
</feature>
<proteinExistence type="inferred from homology"/>
<evidence type="ECO:0000256" key="2">
    <source>
        <dbReference type="ARBA" id="ARBA00022679"/>
    </source>
</evidence>
<reference evidence="6 7" key="1">
    <citation type="submission" date="2017-09" db="EMBL/GenBank/DDBJ databases">
        <title>Depth-based differentiation of microbial function through sediment-hosted aquifers and enrichment of novel symbionts in the deep terrestrial subsurface.</title>
        <authorList>
            <person name="Probst A.J."/>
            <person name="Ladd B."/>
            <person name="Jarett J.K."/>
            <person name="Geller-Mcgrath D.E."/>
            <person name="Sieber C.M."/>
            <person name="Emerson J.B."/>
            <person name="Anantharaman K."/>
            <person name="Thomas B.C."/>
            <person name="Malmstrom R."/>
            <person name="Stieglmeier M."/>
            <person name="Klingl A."/>
            <person name="Woyke T."/>
            <person name="Ryan C.M."/>
            <person name="Banfield J.F."/>
        </authorList>
    </citation>
    <scope>NUCLEOTIDE SEQUENCE [LARGE SCALE GENOMIC DNA]</scope>
    <source>
        <strain evidence="6">CG12_big_fil_rev_8_21_14_0_65_43_15</strain>
    </source>
</reference>
<dbReference type="GO" id="GO:0032259">
    <property type="term" value="P:methylation"/>
    <property type="evidence" value="ECO:0007669"/>
    <property type="project" value="UniProtKB-KW"/>
</dbReference>
<comment type="caution">
    <text evidence="6">The sequence shown here is derived from an EMBL/GenBank/DDBJ whole genome shotgun (WGS) entry which is preliminary data.</text>
</comment>
<keyword evidence="1 4" id="KW-0489">Methyltransferase</keyword>
<dbReference type="PROSITE" id="PS51687">
    <property type="entry name" value="SAM_MT_RNA_M5U"/>
    <property type="match status" value="1"/>
</dbReference>
<dbReference type="CDD" id="cd02440">
    <property type="entry name" value="AdoMet_MTases"/>
    <property type="match status" value="1"/>
</dbReference>
<feature type="active site" evidence="5">
    <location>
        <position position="96"/>
    </location>
</feature>